<feature type="signal peptide" evidence="1">
    <location>
        <begin position="1"/>
        <end position="17"/>
    </location>
</feature>
<organism evidence="2">
    <name type="scientific">Ixodes ricinus</name>
    <name type="common">Common tick</name>
    <name type="synonym">Acarus ricinus</name>
    <dbReference type="NCBI Taxonomy" id="34613"/>
    <lineage>
        <taxon>Eukaryota</taxon>
        <taxon>Metazoa</taxon>
        <taxon>Ecdysozoa</taxon>
        <taxon>Arthropoda</taxon>
        <taxon>Chelicerata</taxon>
        <taxon>Arachnida</taxon>
        <taxon>Acari</taxon>
        <taxon>Parasitiformes</taxon>
        <taxon>Ixodida</taxon>
        <taxon>Ixodoidea</taxon>
        <taxon>Ixodidae</taxon>
        <taxon>Ixodinae</taxon>
        <taxon>Ixodes</taxon>
    </lineage>
</organism>
<protein>
    <submittedName>
        <fullName evidence="2">Putative lipocalin</fullName>
    </submittedName>
</protein>
<dbReference type="EMBL" id="GIFC01005456">
    <property type="protein sequence ID" value="MXU87539.1"/>
    <property type="molecule type" value="Transcribed_RNA"/>
</dbReference>
<keyword evidence="1" id="KW-0732">Signal</keyword>
<evidence type="ECO:0000256" key="1">
    <source>
        <dbReference type="SAM" id="SignalP"/>
    </source>
</evidence>
<proteinExistence type="predicted"/>
<dbReference type="AlphaFoldDB" id="A0A6B0U4W5"/>
<feature type="chain" id="PRO_5025622480" evidence="1">
    <location>
        <begin position="18"/>
        <end position="97"/>
    </location>
</feature>
<sequence>MIAALFLVIQLLGRSQSENCEGDFPNATEVMTSLERTYMFRSLEKSPEVQCSYQIFYIKTLRQKYDKVVLPRTGKINQSPLYVNRVEKSRIFLSSNP</sequence>
<reference evidence="2" key="1">
    <citation type="submission" date="2019-12" db="EMBL/GenBank/DDBJ databases">
        <title>An insight into the sialome of adult female Ixodes ricinus ticks feeding for 6 days.</title>
        <authorList>
            <person name="Perner J."/>
            <person name="Ribeiro J.M.C."/>
        </authorList>
    </citation>
    <scope>NUCLEOTIDE SEQUENCE</scope>
    <source>
        <strain evidence="2">Semi-engorged</strain>
        <tissue evidence="2">Salivary glands</tissue>
    </source>
</reference>
<accession>A0A6B0U4W5</accession>
<name>A0A6B0U4W5_IXORI</name>
<evidence type="ECO:0000313" key="2">
    <source>
        <dbReference type="EMBL" id="MXU87539.1"/>
    </source>
</evidence>